<evidence type="ECO:0000256" key="2">
    <source>
        <dbReference type="ARBA" id="ARBA00022670"/>
    </source>
</evidence>
<dbReference type="InterPro" id="IPR025661">
    <property type="entry name" value="Pept_asp_AS"/>
</dbReference>
<dbReference type="GO" id="GO:0006508">
    <property type="term" value="P:proteolysis"/>
    <property type="evidence" value="ECO:0007669"/>
    <property type="project" value="UniProtKB-KW"/>
</dbReference>
<comment type="similarity">
    <text evidence="1">Belongs to the peptidase C1 family.</text>
</comment>
<dbReference type="KEGG" id="bmor:100188964"/>
<evidence type="ECO:0000256" key="6">
    <source>
        <dbReference type="ARBA" id="ARBA00023157"/>
    </source>
</evidence>
<proteinExistence type="evidence at transcript level"/>
<accession>B5BSX3</accession>
<feature type="chain" id="PRO_5036437548" evidence="7">
    <location>
        <begin position="17"/>
        <end position="547"/>
    </location>
</feature>
<dbReference type="EnsemblMetazoa" id="NM_001135201.1">
    <property type="protein sequence ID" value="NP_001128673.1"/>
    <property type="gene ID" value="GeneID_100188964"/>
</dbReference>
<keyword evidence="12" id="KW-1185">Reference proteome</keyword>
<dbReference type="InterPro" id="IPR038765">
    <property type="entry name" value="Papain-like_cys_pep_sf"/>
</dbReference>
<dbReference type="Gene3D" id="3.90.70.10">
    <property type="entry name" value="Cysteine proteinases"/>
    <property type="match status" value="1"/>
</dbReference>
<keyword evidence="4" id="KW-0788">Thiol protease</keyword>
<evidence type="ECO:0000313" key="10">
    <source>
        <dbReference type="EMBL" id="BAG70408.1"/>
    </source>
</evidence>
<organism evidence="10">
    <name type="scientific">Bombyx mori</name>
    <name type="common">Silk moth</name>
    <dbReference type="NCBI Taxonomy" id="7091"/>
    <lineage>
        <taxon>Eukaryota</taxon>
        <taxon>Metazoa</taxon>
        <taxon>Ecdysozoa</taxon>
        <taxon>Arthropoda</taxon>
        <taxon>Hexapoda</taxon>
        <taxon>Insecta</taxon>
        <taxon>Pterygota</taxon>
        <taxon>Neoptera</taxon>
        <taxon>Endopterygota</taxon>
        <taxon>Lepidoptera</taxon>
        <taxon>Glossata</taxon>
        <taxon>Ditrysia</taxon>
        <taxon>Bombycoidea</taxon>
        <taxon>Bombycidae</taxon>
        <taxon>Bombycinae</taxon>
        <taxon>Bombyx</taxon>
    </lineage>
</organism>
<feature type="domain" description="Cathepsin propeptide inhibitor" evidence="9">
    <location>
        <begin position="243"/>
        <end position="299"/>
    </location>
</feature>
<dbReference type="InterPro" id="IPR000169">
    <property type="entry name" value="Pept_cys_AS"/>
</dbReference>
<dbReference type="Pfam" id="PF00112">
    <property type="entry name" value="Peptidase_C1"/>
    <property type="match status" value="1"/>
</dbReference>
<dbReference type="PROSITE" id="PS00139">
    <property type="entry name" value="THIOL_PROTEASE_CYS"/>
    <property type="match status" value="1"/>
</dbReference>
<dbReference type="PROSITE" id="PS00640">
    <property type="entry name" value="THIOL_PROTEASE_ASN"/>
    <property type="match status" value="1"/>
</dbReference>
<reference evidence="10" key="2">
    <citation type="journal article" date="2009" name="Dev. Comp. Immunol.">
        <title>Purification and characterization of silkworm hemocytes by flow cytometry.</title>
        <authorList>
            <person name="Nakahara Y."/>
            <person name="Shimura S."/>
            <person name="Ueno C."/>
            <person name="Kanamori Y."/>
            <person name="Mita K."/>
            <person name="Kiuchi M."/>
            <person name="Kamimura M."/>
        </authorList>
    </citation>
    <scope>NUCLEOTIDE SEQUENCE</scope>
    <source>
        <strain evidence="10">Habataki</strain>
        <tissue evidence="10">Corpora allata</tissue>
    </source>
</reference>
<keyword evidence="5" id="KW-0865">Zymogen</keyword>
<evidence type="ECO:0000256" key="4">
    <source>
        <dbReference type="ARBA" id="ARBA00022807"/>
    </source>
</evidence>
<keyword evidence="7" id="KW-0732">Signal</keyword>
<dbReference type="CDD" id="cd02248">
    <property type="entry name" value="Peptidase_C1A"/>
    <property type="match status" value="1"/>
</dbReference>
<evidence type="ECO:0000313" key="11">
    <source>
        <dbReference type="EnsemblMetazoa" id="NP_001128673.1"/>
    </source>
</evidence>
<dbReference type="Pfam" id="PF08246">
    <property type="entry name" value="Inhibitor_I29"/>
    <property type="match status" value="1"/>
</dbReference>
<evidence type="ECO:0000256" key="3">
    <source>
        <dbReference type="ARBA" id="ARBA00022801"/>
    </source>
</evidence>
<dbReference type="PROSITE" id="PS00639">
    <property type="entry name" value="THIOL_PROTEASE_HIS"/>
    <property type="match status" value="1"/>
</dbReference>
<protein>
    <submittedName>
        <fullName evidence="10">Cathepsin L like protein</fullName>
    </submittedName>
</protein>
<evidence type="ECO:0000313" key="12">
    <source>
        <dbReference type="Proteomes" id="UP000005204"/>
    </source>
</evidence>
<dbReference type="OrthoDB" id="65740at2759"/>
<dbReference type="InterPro" id="IPR013201">
    <property type="entry name" value="Prot_inhib_I29"/>
</dbReference>
<sequence>MNRFWLLIFGLPFVAAATIDLKDEPLDWPGTYHFEAVRMSISAGNVQDYSVWKTNHSSRVDYNKGAVKSIIVDENAKYRYGVSYEIHPETDDGEDAIFKCNVMLGSEDNIFDLKIILPETDNFEYVGPDSQTVENTIKFVAEDSDLETKTIKTIWATYDEKNNNWHPVRYEVKNYNELLGLLEKHEIWDYFNFNTGFDKSAFDVSQYDCDDENVEEHTLQSETVTKFLMFMDPENDKHVDHVFNSFKNKFVRNYADNNEHETRRNIFRKNMRLITETNRQKLGYTLGVTQFADRTPEEMQRHKGLRTRPEGKVGNIPFPYPEHKIRDIAEDLPSEYDLRILGYVSKVKNQEDCGSCWTFGTTAAAEGALARINGGRLLSLSNQAILDCAWPYGGSGCEGGSDNAAYDWMMKFGLPTEEEYGSYTNADGICNIKNMSTIYPIRGWTDVTPLNVEALKVAAVNHGPLSVSIDATDKFSLYTGGIFYDTTCTTKRLNHEMALVGYGERDGDTYWIIKNSWGPDWGVEGYLLISSRNNNCGIATEPTYVVY</sequence>
<dbReference type="InterPro" id="IPR013128">
    <property type="entry name" value="Peptidase_C1A"/>
</dbReference>
<evidence type="ECO:0000259" key="8">
    <source>
        <dbReference type="SMART" id="SM00645"/>
    </source>
</evidence>
<dbReference type="GeneID" id="100188964"/>
<dbReference type="MEROPS" id="C01.067"/>
<reference evidence="12" key="1">
    <citation type="journal article" date="2008" name="Insect Biochem. Mol. Biol.">
        <title>The genome of a lepidopteran model insect, the silkworm Bombyx mori.</title>
        <authorList>
            <consortium name="International Silkworm Genome Consortium"/>
        </authorList>
    </citation>
    <scope>NUCLEOTIDE SEQUENCE [LARGE SCALE GENOMIC DNA]</scope>
    <source>
        <strain evidence="12">p50T</strain>
    </source>
</reference>
<dbReference type="GO" id="GO:0008234">
    <property type="term" value="F:cysteine-type peptidase activity"/>
    <property type="evidence" value="ECO:0007669"/>
    <property type="project" value="UniProtKB-KW"/>
</dbReference>
<dbReference type="InterPro" id="IPR025660">
    <property type="entry name" value="Pept_his_AS"/>
</dbReference>
<feature type="domain" description="Peptidase C1A papain C-terminal" evidence="8">
    <location>
        <begin position="332"/>
        <end position="546"/>
    </location>
</feature>
<evidence type="ECO:0000256" key="1">
    <source>
        <dbReference type="ARBA" id="ARBA00008455"/>
    </source>
</evidence>
<gene>
    <name evidence="10" type="primary">catL-like</name>
    <name evidence="11" type="synonym">100188964</name>
</gene>
<dbReference type="Proteomes" id="UP000005204">
    <property type="component" value="Unassembled WGS sequence"/>
</dbReference>
<feature type="signal peptide" evidence="7">
    <location>
        <begin position="1"/>
        <end position="16"/>
    </location>
</feature>
<keyword evidence="2" id="KW-0645">Protease</keyword>
<dbReference type="CTD" id="100188964"/>
<evidence type="ECO:0000259" key="9">
    <source>
        <dbReference type="SMART" id="SM00848"/>
    </source>
</evidence>
<dbReference type="EMBL" id="AB436161">
    <property type="protein sequence ID" value="BAG70408.1"/>
    <property type="molecule type" value="mRNA"/>
</dbReference>
<dbReference type="PANTHER" id="PTHR12411">
    <property type="entry name" value="CYSTEINE PROTEASE FAMILY C1-RELATED"/>
    <property type="match status" value="1"/>
</dbReference>
<name>B5BSX3_BOMMO</name>
<reference evidence="11" key="3">
    <citation type="submission" date="2022-06" db="UniProtKB">
        <authorList>
            <consortium name="EnsemblMetazoa"/>
        </authorList>
    </citation>
    <scope>IDENTIFICATION</scope>
    <source>
        <strain evidence="11">p50T (Dazao)</strain>
    </source>
</reference>
<dbReference type="PRINTS" id="PR00705">
    <property type="entry name" value="PAPAIN"/>
</dbReference>
<dbReference type="SMART" id="SM00848">
    <property type="entry name" value="Inhibitor_I29"/>
    <property type="match status" value="1"/>
</dbReference>
<dbReference type="InterPro" id="IPR039417">
    <property type="entry name" value="Peptidase_C1A_papain-like"/>
</dbReference>
<dbReference type="FunFam" id="3.90.70.10:FF:000332">
    <property type="entry name" value="Cathepsin L1"/>
    <property type="match status" value="1"/>
</dbReference>
<dbReference type="AlphaFoldDB" id="B5BSX3"/>
<dbReference type="SUPFAM" id="SSF54001">
    <property type="entry name" value="Cysteine proteinases"/>
    <property type="match status" value="1"/>
</dbReference>
<keyword evidence="6" id="KW-1015">Disulfide bond</keyword>
<dbReference type="InterPro" id="IPR000668">
    <property type="entry name" value="Peptidase_C1A_C"/>
</dbReference>
<evidence type="ECO:0000256" key="7">
    <source>
        <dbReference type="SAM" id="SignalP"/>
    </source>
</evidence>
<dbReference type="SMART" id="SM00645">
    <property type="entry name" value="Pept_C1"/>
    <property type="match status" value="1"/>
</dbReference>
<dbReference type="RefSeq" id="NP_001128673.1">
    <property type="nucleotide sequence ID" value="NM_001135201.1"/>
</dbReference>
<keyword evidence="3" id="KW-0378">Hydrolase</keyword>
<evidence type="ECO:0000256" key="5">
    <source>
        <dbReference type="ARBA" id="ARBA00023145"/>
    </source>
</evidence>